<dbReference type="EMBL" id="UGTW01000001">
    <property type="protein sequence ID" value="SUC14460.1"/>
    <property type="molecule type" value="Genomic_DNA"/>
</dbReference>
<name>A0A379F4C8_PROVU</name>
<sequence>MNKYTELSDFEINKKVAEKLGAEWFVTTTVWDELVAMVGNKCFKPCNNPTDAMPIIIGNKIGMNFIGNIVGWSASHICESKGELEVYDKNYYRAAMMCFLIMKDAENEG</sequence>
<proteinExistence type="predicted"/>
<accession>A0A379F4C8</accession>
<dbReference type="AlphaFoldDB" id="A0A379F4C8"/>
<organism evidence="1 2">
    <name type="scientific">Proteus vulgaris</name>
    <dbReference type="NCBI Taxonomy" id="585"/>
    <lineage>
        <taxon>Bacteria</taxon>
        <taxon>Pseudomonadati</taxon>
        <taxon>Pseudomonadota</taxon>
        <taxon>Gammaproteobacteria</taxon>
        <taxon>Enterobacterales</taxon>
        <taxon>Morganellaceae</taxon>
        <taxon>Proteus</taxon>
    </lineage>
</organism>
<dbReference type="RefSeq" id="WP_115370327.1">
    <property type="nucleotide sequence ID" value="NZ_UGTW01000001.1"/>
</dbReference>
<protein>
    <submittedName>
        <fullName evidence="1">Phage recombination protein</fullName>
    </submittedName>
</protein>
<evidence type="ECO:0000313" key="1">
    <source>
        <dbReference type="EMBL" id="SUC14460.1"/>
    </source>
</evidence>
<evidence type="ECO:0000313" key="2">
    <source>
        <dbReference type="Proteomes" id="UP000254331"/>
    </source>
</evidence>
<reference evidence="1 2" key="1">
    <citation type="submission" date="2018-06" db="EMBL/GenBank/DDBJ databases">
        <authorList>
            <consortium name="Pathogen Informatics"/>
            <person name="Doyle S."/>
        </authorList>
    </citation>
    <scope>NUCLEOTIDE SEQUENCE [LARGE SCALE GENOMIC DNA]</scope>
    <source>
        <strain evidence="1 2">NCTC10376</strain>
    </source>
</reference>
<dbReference type="InterPro" id="IPR019701">
    <property type="entry name" value="Phage_P22_NinX"/>
</dbReference>
<dbReference type="Pfam" id="PF10765">
    <property type="entry name" value="Phage_P22_NinX"/>
    <property type="match status" value="1"/>
</dbReference>
<dbReference type="Proteomes" id="UP000254331">
    <property type="component" value="Unassembled WGS sequence"/>
</dbReference>
<gene>
    <name evidence="1" type="ORF">NCTC10376_00264</name>
</gene>